<dbReference type="Proteomes" id="UP000647241">
    <property type="component" value="Unassembled WGS sequence"/>
</dbReference>
<evidence type="ECO:0000256" key="4">
    <source>
        <dbReference type="RuleBase" id="RU000589"/>
    </source>
</evidence>
<reference evidence="6" key="2">
    <citation type="submission" date="2020-09" db="EMBL/GenBank/DDBJ databases">
        <authorList>
            <person name="Sun Q."/>
            <person name="Zhou Y."/>
        </authorList>
    </citation>
    <scope>NUCLEOTIDE SEQUENCE</scope>
    <source>
        <strain evidence="6">CGMCC 1.12997</strain>
    </source>
</reference>
<dbReference type="InterPro" id="IPR000070">
    <property type="entry name" value="Pectinesterase_cat"/>
</dbReference>
<dbReference type="InterPro" id="IPR011050">
    <property type="entry name" value="Pectin_lyase_fold/virulence"/>
</dbReference>
<dbReference type="RefSeq" id="WP_188553263.1">
    <property type="nucleotide sequence ID" value="NZ_BMGT01000002.1"/>
</dbReference>
<comment type="catalytic activity">
    <reaction evidence="4">
        <text>[(1-&gt;4)-alpha-D-galacturonosyl methyl ester](n) + n H2O = [(1-&gt;4)-alpha-D-galacturonosyl](n) + n methanol + n H(+)</text>
        <dbReference type="Rhea" id="RHEA:22380"/>
        <dbReference type="Rhea" id="RHEA-COMP:14570"/>
        <dbReference type="Rhea" id="RHEA-COMP:14573"/>
        <dbReference type="ChEBI" id="CHEBI:15377"/>
        <dbReference type="ChEBI" id="CHEBI:15378"/>
        <dbReference type="ChEBI" id="CHEBI:17790"/>
        <dbReference type="ChEBI" id="CHEBI:140522"/>
        <dbReference type="ChEBI" id="CHEBI:140523"/>
        <dbReference type="EC" id="3.1.1.11"/>
    </reaction>
</comment>
<reference evidence="6" key="1">
    <citation type="journal article" date="2014" name="Int. J. Syst. Evol. Microbiol.">
        <title>Complete genome sequence of Corynebacterium casei LMG S-19264T (=DSM 44701T), isolated from a smear-ripened cheese.</title>
        <authorList>
            <consortium name="US DOE Joint Genome Institute (JGI-PGF)"/>
            <person name="Walter F."/>
            <person name="Albersmeier A."/>
            <person name="Kalinowski J."/>
            <person name="Ruckert C."/>
        </authorList>
    </citation>
    <scope>NUCLEOTIDE SEQUENCE</scope>
    <source>
        <strain evidence="6">CGMCC 1.12997</strain>
    </source>
</reference>
<sequence>MRRLRLGSVFVVIAALICGTAWARGLKTITVGPSGADFTSIQAAVNAAPETGAVIRIEPGTYREVVHVDKPKIQFRGVTKDPSKVVLVYGNSAASTCGTSCSATLFVTGDDFFAGMMTIANDYSKTSDVPSQAVALMVRGDRDVFRKVRLLGAQDTLYAASEKCMDGRSPCSVKRQYFSDCYIEGHVDFIFGDAKAVFDRCEIHSIPHVAGGYLTAQSRSKPEQDSGYVFDHCTLTADPGVKNIYLGRPWRDYSTVIYMNTKMGAHIAPEGWSDWKSAPAPRLPMTTYAEFNSSGPGANAAAREKWSKQLTKAEARKYEAKTFLAGADAWDPTKVK</sequence>
<keyword evidence="3 4" id="KW-0063">Aspartyl esterase</keyword>
<gene>
    <name evidence="6" type="ORF">GCM10011585_11510</name>
</gene>
<dbReference type="EMBL" id="BMGT01000002">
    <property type="protein sequence ID" value="GGG71022.1"/>
    <property type="molecule type" value="Genomic_DNA"/>
</dbReference>
<dbReference type="InterPro" id="IPR018040">
    <property type="entry name" value="Pectinesterase_Tyr_AS"/>
</dbReference>
<feature type="domain" description="Pectinesterase catalytic" evidence="5">
    <location>
        <begin position="35"/>
        <end position="326"/>
    </location>
</feature>
<evidence type="ECO:0000259" key="5">
    <source>
        <dbReference type="Pfam" id="PF01095"/>
    </source>
</evidence>
<name>A0A917H9E3_9BACT</name>
<dbReference type="Gene3D" id="2.160.20.10">
    <property type="entry name" value="Single-stranded right-handed beta-helix, Pectin lyase-like"/>
    <property type="match status" value="1"/>
</dbReference>
<evidence type="ECO:0000256" key="3">
    <source>
        <dbReference type="ARBA" id="ARBA00023085"/>
    </source>
</evidence>
<dbReference type="GO" id="GO:0030599">
    <property type="term" value="F:pectinesterase activity"/>
    <property type="evidence" value="ECO:0007669"/>
    <property type="project" value="UniProtKB-UniRule"/>
</dbReference>
<proteinExistence type="inferred from homology"/>
<dbReference type="GO" id="GO:0045490">
    <property type="term" value="P:pectin catabolic process"/>
    <property type="evidence" value="ECO:0007669"/>
    <property type="project" value="UniProtKB-UniRule"/>
</dbReference>
<dbReference type="PANTHER" id="PTHR31321:SF57">
    <property type="entry name" value="PECTINESTERASE 53-RELATED"/>
    <property type="match status" value="1"/>
</dbReference>
<keyword evidence="2 4" id="KW-0378">Hydrolase</keyword>
<dbReference type="EC" id="3.1.1.11" evidence="4"/>
<evidence type="ECO:0000256" key="1">
    <source>
        <dbReference type="ARBA" id="ARBA00008891"/>
    </source>
</evidence>
<dbReference type="PROSITE" id="PS00800">
    <property type="entry name" value="PECTINESTERASE_1"/>
    <property type="match status" value="1"/>
</dbReference>
<dbReference type="InterPro" id="IPR012334">
    <property type="entry name" value="Pectin_lyas_fold"/>
</dbReference>
<dbReference type="Pfam" id="PF01095">
    <property type="entry name" value="Pectinesterase"/>
    <property type="match status" value="1"/>
</dbReference>
<dbReference type="GO" id="GO:0042545">
    <property type="term" value="P:cell wall modification"/>
    <property type="evidence" value="ECO:0007669"/>
    <property type="project" value="UniProtKB-UniRule"/>
</dbReference>
<evidence type="ECO:0000313" key="7">
    <source>
        <dbReference type="Proteomes" id="UP000647241"/>
    </source>
</evidence>
<comment type="similarity">
    <text evidence="1">Belongs to the pectinesterase family.</text>
</comment>
<evidence type="ECO:0000256" key="2">
    <source>
        <dbReference type="ARBA" id="ARBA00022801"/>
    </source>
</evidence>
<dbReference type="PANTHER" id="PTHR31321">
    <property type="entry name" value="ACYL-COA THIOESTER HYDROLASE YBHC-RELATED"/>
    <property type="match status" value="1"/>
</dbReference>
<comment type="caution">
    <text evidence="6">The sequence shown here is derived from an EMBL/GenBank/DDBJ whole genome shotgun (WGS) entry which is preliminary data.</text>
</comment>
<accession>A0A917H9E3</accession>
<dbReference type="SUPFAM" id="SSF51126">
    <property type="entry name" value="Pectin lyase-like"/>
    <property type="match status" value="1"/>
</dbReference>
<keyword evidence="7" id="KW-1185">Reference proteome</keyword>
<organism evidence="6 7">
    <name type="scientific">Edaphobacter dinghuensis</name>
    <dbReference type="NCBI Taxonomy" id="1560005"/>
    <lineage>
        <taxon>Bacteria</taxon>
        <taxon>Pseudomonadati</taxon>
        <taxon>Acidobacteriota</taxon>
        <taxon>Terriglobia</taxon>
        <taxon>Terriglobales</taxon>
        <taxon>Acidobacteriaceae</taxon>
        <taxon>Edaphobacter</taxon>
    </lineage>
</organism>
<evidence type="ECO:0000313" key="6">
    <source>
        <dbReference type="EMBL" id="GGG71022.1"/>
    </source>
</evidence>
<protein>
    <recommendedName>
        <fullName evidence="4">Pectinesterase</fullName>
        <ecNumber evidence="4">3.1.1.11</ecNumber>
    </recommendedName>
</protein>
<dbReference type="AlphaFoldDB" id="A0A917H9E3"/>
<comment type="pathway">
    <text evidence="4">Glycan metabolism; pectin degradation; 2-dehydro-3-deoxy-D-gluconate from pectin: step 1/5.</text>
</comment>
<dbReference type="GO" id="GO:0009279">
    <property type="term" value="C:cell outer membrane"/>
    <property type="evidence" value="ECO:0007669"/>
    <property type="project" value="TreeGrafter"/>
</dbReference>